<gene>
    <name evidence="4" type="primary">Erp29</name>
    <name evidence="4" type="ORF">SNAT2548_LOCUS32900</name>
</gene>
<feature type="domain" description="Endoplasmic reticulum resident protein 29 C-terminal" evidence="2">
    <location>
        <begin position="97"/>
        <end position="184"/>
    </location>
</feature>
<evidence type="ECO:0000259" key="2">
    <source>
        <dbReference type="Pfam" id="PF07749"/>
    </source>
</evidence>
<protein>
    <submittedName>
        <fullName evidence="4">Erp29 protein</fullName>
    </submittedName>
</protein>
<comment type="caution">
    <text evidence="4">The sequence shown here is derived from an EMBL/GenBank/DDBJ whole genome shotgun (WGS) entry which is preliminary data.</text>
</comment>
<dbReference type="AlphaFoldDB" id="A0A812UT24"/>
<dbReference type="Gene3D" id="1.20.1150.12">
    <property type="entry name" value="Endoplasmic reticulum resident protein 29, C-terminal domain"/>
    <property type="match status" value="1"/>
</dbReference>
<dbReference type="GO" id="GO:0009306">
    <property type="term" value="P:protein secretion"/>
    <property type="evidence" value="ECO:0007669"/>
    <property type="project" value="InterPro"/>
</dbReference>
<keyword evidence="1" id="KW-0256">Endoplasmic reticulum</keyword>
<evidence type="ECO:0000259" key="3">
    <source>
        <dbReference type="Pfam" id="PF07912"/>
    </source>
</evidence>
<dbReference type="Proteomes" id="UP000604046">
    <property type="component" value="Unassembled WGS sequence"/>
</dbReference>
<organism evidence="4 5">
    <name type="scientific">Symbiodinium natans</name>
    <dbReference type="NCBI Taxonomy" id="878477"/>
    <lineage>
        <taxon>Eukaryota</taxon>
        <taxon>Sar</taxon>
        <taxon>Alveolata</taxon>
        <taxon>Dinophyceae</taxon>
        <taxon>Suessiales</taxon>
        <taxon>Symbiodiniaceae</taxon>
        <taxon>Symbiodinium</taxon>
    </lineage>
</organism>
<dbReference type="InterPro" id="IPR016855">
    <property type="entry name" value="ERp29"/>
</dbReference>
<evidence type="ECO:0000313" key="5">
    <source>
        <dbReference type="Proteomes" id="UP000604046"/>
    </source>
</evidence>
<dbReference type="Pfam" id="PF07749">
    <property type="entry name" value="ERp29"/>
    <property type="match status" value="1"/>
</dbReference>
<proteinExistence type="predicted"/>
<feature type="domain" description="ERp29 N-terminal" evidence="3">
    <location>
        <begin position="10"/>
        <end position="87"/>
    </location>
</feature>
<dbReference type="PANTHER" id="PTHR12211">
    <property type="entry name" value="ENDOPLASMIC RETICULUM PROTEIN ERP29"/>
    <property type="match status" value="1"/>
</dbReference>
<name>A0A812UT24_9DINO</name>
<keyword evidence="5" id="KW-1185">Reference proteome</keyword>
<dbReference type="InterPro" id="IPR036356">
    <property type="entry name" value="ERp29_C_sf"/>
</dbReference>
<dbReference type="GO" id="GO:0005788">
    <property type="term" value="C:endoplasmic reticulum lumen"/>
    <property type="evidence" value="ECO:0007669"/>
    <property type="project" value="InterPro"/>
</dbReference>
<dbReference type="Gene3D" id="3.40.30.10">
    <property type="entry name" value="Glutaredoxin"/>
    <property type="match status" value="1"/>
</dbReference>
<dbReference type="InterPro" id="IPR011679">
    <property type="entry name" value="ERp29_C"/>
</dbReference>
<dbReference type="SUPFAM" id="SSF47933">
    <property type="entry name" value="ERP29 C domain-like"/>
    <property type="match status" value="1"/>
</dbReference>
<dbReference type="InterPro" id="IPR012883">
    <property type="entry name" value="ERp29_N"/>
</dbReference>
<evidence type="ECO:0000256" key="1">
    <source>
        <dbReference type="ARBA" id="ARBA00022824"/>
    </source>
</evidence>
<dbReference type="Pfam" id="PF07912">
    <property type="entry name" value="ERp29_N"/>
    <property type="match status" value="1"/>
</dbReference>
<dbReference type="EMBL" id="CAJNDS010002732">
    <property type="protein sequence ID" value="CAE7576734.1"/>
    <property type="molecule type" value="Genomic_DNA"/>
</dbReference>
<accession>A0A812UT24</accession>
<sequence length="276" mass="30832">MSRAVAIEMKADAFRTVCQLAYAVPNFFAAEVPVQRFNQKENDDVREKLNLTLDDFPAFFLFMDGAGEGIRYADAAQAANMIKWLRSRGISMPSIDTIDELDEVVLDFLNEPSTRHVDRARELEQKYRNDAKAPMYTKIMEKSLAQGTSYAADEVARVMKILEGKVHPQKRAELSDKLKVLKVFAKMEACDVFQCPAGYQKKFDAAGIIGSDEATCCKPPCVNTEGDEHDAQGHHCDYYDERTAPECGDWDTGAFRASRMCCACGGGHVRMPEAET</sequence>
<dbReference type="OrthoDB" id="417262at2759"/>
<dbReference type="PANTHER" id="PTHR12211:SF0">
    <property type="entry name" value="ENDOPLASMIC RETICULUM RESIDENT PROTEIN 29"/>
    <property type="match status" value="1"/>
</dbReference>
<reference evidence="4" key="1">
    <citation type="submission" date="2021-02" db="EMBL/GenBank/DDBJ databases">
        <authorList>
            <person name="Dougan E. K."/>
            <person name="Rhodes N."/>
            <person name="Thang M."/>
            <person name="Chan C."/>
        </authorList>
    </citation>
    <scope>NUCLEOTIDE SEQUENCE</scope>
</reference>
<evidence type="ECO:0000313" key="4">
    <source>
        <dbReference type="EMBL" id="CAE7576734.1"/>
    </source>
</evidence>